<reference evidence="2 3" key="1">
    <citation type="submission" date="2024-05" db="EMBL/GenBank/DDBJ databases">
        <title>Haplotype-resolved chromosome-level genome assembly of Huyou (Citrus changshanensis).</title>
        <authorList>
            <person name="Miao C."/>
            <person name="Chen W."/>
            <person name="Wu Y."/>
            <person name="Wang L."/>
            <person name="Zhao S."/>
            <person name="Grierson D."/>
            <person name="Xu C."/>
            <person name="Chen K."/>
        </authorList>
    </citation>
    <scope>NUCLEOTIDE SEQUENCE [LARGE SCALE GENOMIC DNA]</scope>
    <source>
        <strain evidence="2">01-14</strain>
        <tissue evidence="2">Leaf</tissue>
    </source>
</reference>
<name>A0AAP0QJS8_9ROSI</name>
<feature type="compositionally biased region" description="Polar residues" evidence="1">
    <location>
        <begin position="147"/>
        <end position="164"/>
    </location>
</feature>
<feature type="compositionally biased region" description="Basic and acidic residues" evidence="1">
    <location>
        <begin position="174"/>
        <end position="192"/>
    </location>
</feature>
<dbReference type="AlphaFoldDB" id="A0AAP0QJS8"/>
<feature type="region of interest" description="Disordered" evidence="1">
    <location>
        <begin position="1"/>
        <end position="82"/>
    </location>
</feature>
<proteinExistence type="predicted"/>
<feature type="compositionally biased region" description="Basic and acidic residues" evidence="1">
    <location>
        <begin position="255"/>
        <end position="266"/>
    </location>
</feature>
<feature type="compositionally biased region" description="Polar residues" evidence="1">
    <location>
        <begin position="199"/>
        <end position="214"/>
    </location>
</feature>
<feature type="compositionally biased region" description="Polar residues" evidence="1">
    <location>
        <begin position="242"/>
        <end position="254"/>
    </location>
</feature>
<protein>
    <submittedName>
        <fullName evidence="2">Uncharacterized protein</fullName>
    </submittedName>
</protein>
<dbReference type="PANTHER" id="PTHR33673">
    <property type="entry name" value="SUPPRESSOR SRP40-LIKE PROTEIN"/>
    <property type="match status" value="1"/>
</dbReference>
<sequence length="291" mass="31702">MDKLSRQTHKSKGHGDGGAEPEVSISISNSNSAPDDHIENTHSGSSSSAAYSNSDSQPEGYDPNRIPASIFGNRPANPGEWSVASNESLFSLHIANGSLSRENFLMLYKSGELGRLDEPAVVIKPGNFLKPPHEPEPEPEPEANKLPRSTAQDQAQENSRTSSHFHPCLPPVAEADHIMDKISEQTEKHLNLTDHAANPQATSPSADSVNSNKSFAFPVFERDEVTNRSINMKIATAESEKQQQATSEPQVQEPQSEKKLQPEKPKTSPKHGGGSSSWFSCFPCFSQRHGK</sequence>
<evidence type="ECO:0000313" key="3">
    <source>
        <dbReference type="Proteomes" id="UP001428341"/>
    </source>
</evidence>
<feature type="compositionally biased region" description="Low complexity" evidence="1">
    <location>
        <begin position="43"/>
        <end position="56"/>
    </location>
</feature>
<dbReference type="PANTHER" id="PTHR33673:SF36">
    <property type="entry name" value="MYB-LIKE PROTEIN Q"/>
    <property type="match status" value="1"/>
</dbReference>
<gene>
    <name evidence="2" type="ORF">WN944_005615</name>
</gene>
<feature type="compositionally biased region" description="Low complexity" evidence="1">
    <location>
        <begin position="276"/>
        <end position="291"/>
    </location>
</feature>
<dbReference type="Proteomes" id="UP001428341">
    <property type="component" value="Unassembled WGS sequence"/>
</dbReference>
<accession>A0AAP0QJS8</accession>
<dbReference type="EMBL" id="JBCGBO010000006">
    <property type="protein sequence ID" value="KAK9194908.1"/>
    <property type="molecule type" value="Genomic_DNA"/>
</dbReference>
<comment type="caution">
    <text evidence="2">The sequence shown here is derived from an EMBL/GenBank/DDBJ whole genome shotgun (WGS) entry which is preliminary data.</text>
</comment>
<feature type="region of interest" description="Disordered" evidence="1">
    <location>
        <begin position="124"/>
        <end position="291"/>
    </location>
</feature>
<evidence type="ECO:0000313" key="2">
    <source>
        <dbReference type="EMBL" id="KAK9194908.1"/>
    </source>
</evidence>
<evidence type="ECO:0000256" key="1">
    <source>
        <dbReference type="SAM" id="MobiDB-lite"/>
    </source>
</evidence>
<feature type="compositionally biased region" description="Basic residues" evidence="1">
    <location>
        <begin position="1"/>
        <end position="12"/>
    </location>
</feature>
<organism evidence="2 3">
    <name type="scientific">Citrus x changshan-huyou</name>
    <dbReference type="NCBI Taxonomy" id="2935761"/>
    <lineage>
        <taxon>Eukaryota</taxon>
        <taxon>Viridiplantae</taxon>
        <taxon>Streptophyta</taxon>
        <taxon>Embryophyta</taxon>
        <taxon>Tracheophyta</taxon>
        <taxon>Spermatophyta</taxon>
        <taxon>Magnoliopsida</taxon>
        <taxon>eudicotyledons</taxon>
        <taxon>Gunneridae</taxon>
        <taxon>Pentapetalae</taxon>
        <taxon>rosids</taxon>
        <taxon>malvids</taxon>
        <taxon>Sapindales</taxon>
        <taxon>Rutaceae</taxon>
        <taxon>Aurantioideae</taxon>
        <taxon>Citrus</taxon>
    </lineage>
</organism>
<keyword evidence="3" id="KW-1185">Reference proteome</keyword>